<feature type="transmembrane region" description="Helical" evidence="1">
    <location>
        <begin position="173"/>
        <end position="195"/>
    </location>
</feature>
<dbReference type="Proteomes" id="UP000284731">
    <property type="component" value="Unassembled WGS sequence"/>
</dbReference>
<dbReference type="PANTHER" id="PTHR40078">
    <property type="entry name" value="INTEGRAL MEMBRANE PROTEIN-RELATED"/>
    <property type="match status" value="1"/>
</dbReference>
<dbReference type="Pfam" id="PF19700">
    <property type="entry name" value="DUF6198"/>
    <property type="match status" value="1"/>
</dbReference>
<keyword evidence="1" id="KW-1133">Transmembrane helix</keyword>
<reference evidence="2 3" key="1">
    <citation type="submission" date="2018-08" db="EMBL/GenBank/DDBJ databases">
        <title>A genome reference for cultivated species of the human gut microbiota.</title>
        <authorList>
            <person name="Zou Y."/>
            <person name="Xue W."/>
            <person name="Luo G."/>
        </authorList>
    </citation>
    <scope>NUCLEOTIDE SEQUENCE [LARGE SCALE GENOMIC DNA]</scope>
    <source>
        <strain evidence="2 3">AF18-46</strain>
    </source>
</reference>
<feature type="transmembrane region" description="Helical" evidence="1">
    <location>
        <begin position="7"/>
        <end position="25"/>
    </location>
</feature>
<keyword evidence="1" id="KW-0812">Transmembrane</keyword>
<dbReference type="RefSeq" id="WP_118764860.1">
    <property type="nucleotide sequence ID" value="NZ_CABJCF010000002.1"/>
</dbReference>
<dbReference type="EMBL" id="QRWX01000002">
    <property type="protein sequence ID" value="RGT56383.1"/>
    <property type="molecule type" value="Genomic_DNA"/>
</dbReference>
<feature type="transmembrane region" description="Helical" evidence="1">
    <location>
        <begin position="103"/>
        <end position="127"/>
    </location>
</feature>
<proteinExistence type="predicted"/>
<dbReference type="PANTHER" id="PTHR40078:SF1">
    <property type="entry name" value="INTEGRAL MEMBRANE PROTEIN"/>
    <property type="match status" value="1"/>
</dbReference>
<evidence type="ECO:0008006" key="4">
    <source>
        <dbReference type="Google" id="ProtNLM"/>
    </source>
</evidence>
<keyword evidence="1" id="KW-0472">Membrane</keyword>
<protein>
    <recommendedName>
        <fullName evidence="4">YitT family protein</fullName>
    </recommendedName>
</protein>
<dbReference type="InterPro" id="IPR038750">
    <property type="entry name" value="YczE/YyaS-like"/>
</dbReference>
<evidence type="ECO:0000313" key="2">
    <source>
        <dbReference type="EMBL" id="RGT56383.1"/>
    </source>
</evidence>
<gene>
    <name evidence="2" type="ORF">DWX20_06135</name>
</gene>
<comment type="caution">
    <text evidence="2">The sequence shown here is derived from an EMBL/GenBank/DDBJ whole genome shotgun (WGS) entry which is preliminary data.</text>
</comment>
<sequence>MNKLYRILYSGIAFSIFGLGISLQIKADIGFSALDTFLISISDFSGIRIGTITIIFSLVMSLILIILSKGIYFKKGLVEFLMSIFMGVTINILTPVLENLSICLYKIVVMVLGIQISAVSVATMIELKLYVSPFESLINYISEQLKINFLYLRWVMDFLMIIIAIFISSYYKIIIPIGIGTVVSISLYSVSVQLYRKIISRIISRRVVISHRDYEI</sequence>
<dbReference type="AlphaFoldDB" id="A0A412PFI0"/>
<name>A0A412PFI0_9FIRM</name>
<feature type="transmembrane region" description="Helical" evidence="1">
    <location>
        <begin position="77"/>
        <end position="97"/>
    </location>
</feature>
<evidence type="ECO:0000256" key="1">
    <source>
        <dbReference type="SAM" id="Phobius"/>
    </source>
</evidence>
<accession>A0A412PFI0</accession>
<organism evidence="2 3">
    <name type="scientific">Solobacterium moorei</name>
    <dbReference type="NCBI Taxonomy" id="102148"/>
    <lineage>
        <taxon>Bacteria</taxon>
        <taxon>Bacillati</taxon>
        <taxon>Bacillota</taxon>
        <taxon>Erysipelotrichia</taxon>
        <taxon>Erysipelotrichales</taxon>
        <taxon>Erysipelotrichaceae</taxon>
        <taxon>Solobacterium</taxon>
    </lineage>
</organism>
<feature type="transmembrane region" description="Helical" evidence="1">
    <location>
        <begin position="148"/>
        <end position="167"/>
    </location>
</feature>
<feature type="transmembrane region" description="Helical" evidence="1">
    <location>
        <begin position="45"/>
        <end position="65"/>
    </location>
</feature>
<evidence type="ECO:0000313" key="3">
    <source>
        <dbReference type="Proteomes" id="UP000284731"/>
    </source>
</evidence>